<name>A0ABT3MYR6_9GAMM</name>
<dbReference type="NCBIfam" id="NF041809">
    <property type="entry name" value="Avs1a"/>
    <property type="match status" value="1"/>
</dbReference>
<dbReference type="Proteomes" id="UP001209854">
    <property type="component" value="Unassembled WGS sequence"/>
</dbReference>
<dbReference type="SUPFAM" id="SSF56281">
    <property type="entry name" value="Metallo-hydrolase/oxidoreductase"/>
    <property type="match status" value="1"/>
</dbReference>
<dbReference type="InterPro" id="IPR052159">
    <property type="entry name" value="Competence_DNA_uptake"/>
</dbReference>
<evidence type="ECO:0000259" key="1">
    <source>
        <dbReference type="Pfam" id="PF00753"/>
    </source>
</evidence>
<dbReference type="RefSeq" id="WP_262564282.1">
    <property type="nucleotide sequence ID" value="NZ_JAPFCC010000001.1"/>
</dbReference>
<dbReference type="Pfam" id="PF00753">
    <property type="entry name" value="Lactamase_B"/>
    <property type="match status" value="1"/>
</dbReference>
<evidence type="ECO:0000313" key="2">
    <source>
        <dbReference type="EMBL" id="MCW7554528.1"/>
    </source>
</evidence>
<feature type="domain" description="Metallo-beta-lactamase" evidence="1">
    <location>
        <begin position="9"/>
        <end position="72"/>
    </location>
</feature>
<dbReference type="InterPro" id="IPR001279">
    <property type="entry name" value="Metallo-B-lactamas"/>
</dbReference>
<gene>
    <name evidence="2" type="ORF">NX722_18245</name>
</gene>
<dbReference type="InterPro" id="IPR036866">
    <property type="entry name" value="RibonucZ/Hydroxyglut_hydro"/>
</dbReference>
<comment type="caution">
    <text evidence="2">The sequence shown here is derived from an EMBL/GenBank/DDBJ whole genome shotgun (WGS) entry which is preliminary data.</text>
</comment>
<dbReference type="PANTHER" id="PTHR30619">
    <property type="entry name" value="DNA INTERNALIZATION/COMPETENCE PROTEIN COMEC/REC2"/>
    <property type="match status" value="1"/>
</dbReference>
<evidence type="ECO:0000313" key="3">
    <source>
        <dbReference type="Proteomes" id="UP001209854"/>
    </source>
</evidence>
<keyword evidence="3" id="KW-1185">Reference proteome</keyword>
<organism evidence="2 3">
    <name type="scientific">Endozoicomonas gorgoniicola</name>
    <dbReference type="NCBI Taxonomy" id="1234144"/>
    <lineage>
        <taxon>Bacteria</taxon>
        <taxon>Pseudomonadati</taxon>
        <taxon>Pseudomonadota</taxon>
        <taxon>Gammaproteobacteria</taxon>
        <taxon>Oceanospirillales</taxon>
        <taxon>Endozoicomonadaceae</taxon>
        <taxon>Endozoicomonas</taxon>
    </lineage>
</organism>
<sequence length="393" mass="43009">MLKVKMYPAGNGDAFLISSEGVNILVDGGYAQTFDKHISDDLHDLSSRGEHLDLLITTHIDADHISGIIRLLSLNGSSDSPKIVPIGNIWHNSLRSLTAKVDMKAQPSDQEVLNAVLRRGRPATANDVAEISARQGNSLASLIHQGKYLWNGGDGATRISVESIPVFTLPDGCVNLLAPTQKRLDSLLKWWKKELRRLGYEGPFGAGDVIDDAFEFMCEYSGKSTVTKPVEISANRFIDLEDMYEPDASPTNGSSIATIIELGGARVLMLADAWAEDIVQALRDLKSQGTSMIFDAIKISHHGSSRNTSPELLQLVDAPKYIVSSNGKKHGHPDIEVLAAIVDRSAPFPRTIYLNYPTPAAEYIRSYQSKSGTAFTVYDNATNWIEIKESTNK</sequence>
<proteinExistence type="predicted"/>
<reference evidence="2 3" key="1">
    <citation type="submission" date="2022-10" db="EMBL/GenBank/DDBJ databases">
        <title>High-quality genome sequences of two octocoral-associated bacteria, Endozoicomonas euniceicola EF212 and Endozoicomonas gorgoniicola PS125.</title>
        <authorList>
            <person name="Chiou Y.-J."/>
            <person name="Chen Y.-H."/>
        </authorList>
    </citation>
    <scope>NUCLEOTIDE SEQUENCE [LARGE SCALE GENOMIC DNA]</scope>
    <source>
        <strain evidence="2 3">PS125</strain>
    </source>
</reference>
<dbReference type="EMBL" id="JAPFCC010000001">
    <property type="protein sequence ID" value="MCW7554528.1"/>
    <property type="molecule type" value="Genomic_DNA"/>
</dbReference>
<accession>A0ABT3MYR6</accession>
<dbReference type="Gene3D" id="3.60.15.10">
    <property type="entry name" value="Ribonuclease Z/Hydroxyacylglutathione hydrolase-like"/>
    <property type="match status" value="1"/>
</dbReference>
<dbReference type="PANTHER" id="PTHR30619:SF1">
    <property type="entry name" value="RECOMBINATION PROTEIN 2"/>
    <property type="match status" value="1"/>
</dbReference>
<protein>
    <submittedName>
        <fullName evidence="2">MBL fold metallo-hydrolase</fullName>
    </submittedName>
</protein>